<keyword evidence="2" id="KW-1185">Reference proteome</keyword>
<dbReference type="Proteomes" id="UP000701801">
    <property type="component" value="Unassembled WGS sequence"/>
</dbReference>
<dbReference type="AlphaFoldDB" id="A0A9N9Q6B5"/>
<accession>A0A9N9Q6B5</accession>
<proteinExistence type="predicted"/>
<dbReference type="OrthoDB" id="10632784at2759"/>
<comment type="caution">
    <text evidence="1">The sequence shown here is derived from an EMBL/GenBank/DDBJ whole genome shotgun (WGS) entry which is preliminary data.</text>
</comment>
<gene>
    <name evidence="1" type="ORF">HYALB_00009437</name>
</gene>
<organism evidence="1 2">
    <name type="scientific">Hymenoscyphus albidus</name>
    <dbReference type="NCBI Taxonomy" id="595503"/>
    <lineage>
        <taxon>Eukaryota</taxon>
        <taxon>Fungi</taxon>
        <taxon>Dikarya</taxon>
        <taxon>Ascomycota</taxon>
        <taxon>Pezizomycotina</taxon>
        <taxon>Leotiomycetes</taxon>
        <taxon>Helotiales</taxon>
        <taxon>Helotiaceae</taxon>
        <taxon>Hymenoscyphus</taxon>
    </lineage>
</organism>
<evidence type="ECO:0000313" key="2">
    <source>
        <dbReference type="Proteomes" id="UP000701801"/>
    </source>
</evidence>
<protein>
    <submittedName>
        <fullName evidence="1">Uncharacterized protein</fullName>
    </submittedName>
</protein>
<reference evidence="1" key="1">
    <citation type="submission" date="2021-07" db="EMBL/GenBank/DDBJ databases">
        <authorList>
            <person name="Durling M."/>
        </authorList>
    </citation>
    <scope>NUCLEOTIDE SEQUENCE</scope>
</reference>
<dbReference type="EMBL" id="CAJVRM010000169">
    <property type="protein sequence ID" value="CAG8976262.1"/>
    <property type="molecule type" value="Genomic_DNA"/>
</dbReference>
<sequence>MRRARLSVVGGRENPRLVSSKLTPGRQCIGTPSKVIRSYRGNSLRFSSRDRTFEKFYKEVDGNNIKPFGTYVGRADKEYCWLRQLIKKYKNIKHAERESLIGDERFLNAMGYKISETQEPLETVNQALSTLLSIKINEMTNKKTEAYWTTMREKYPQMETEGYEFDAERLRIAEYEKYTNNPKMYV</sequence>
<name>A0A9N9Q6B5_9HELO</name>
<evidence type="ECO:0000313" key="1">
    <source>
        <dbReference type="EMBL" id="CAG8976262.1"/>
    </source>
</evidence>